<dbReference type="FunFam" id="2.130.10.10:FF:000083">
    <property type="entry name" value="WD repeat domain phosphoinositide-interacting protein 3"/>
    <property type="match status" value="1"/>
</dbReference>
<comment type="similarity">
    <text evidence="8">Belongs to the WD repeat PROPPIN family.</text>
</comment>
<dbReference type="GO" id="GO:0006914">
    <property type="term" value="P:autophagy"/>
    <property type="evidence" value="ECO:0007669"/>
    <property type="project" value="UniProtKB-KW"/>
</dbReference>
<keyword evidence="6" id="KW-0446">Lipid-binding</keyword>
<evidence type="ECO:0000256" key="8">
    <source>
        <dbReference type="ARBA" id="ARBA00025740"/>
    </source>
</evidence>
<evidence type="ECO:0000313" key="11">
    <source>
        <dbReference type="Ensembl" id="ENSSTUP00000010961.1"/>
    </source>
</evidence>
<evidence type="ECO:0000256" key="7">
    <source>
        <dbReference type="ARBA" id="ARBA00023228"/>
    </source>
</evidence>
<sequence length="328" mass="36299">MNLLPSNAHGNGLLYAGFNQDHGCFACGMENGFRVYNADPLKEKEKQEFMEGGVSHVEMLFRCNYLALVGGGKKPKYPPNKVMIWDDLKKKTVIEIEFSTEVKAVKLRRDRIVVVLDSMIKVFTFTHNPHQLHVFETCYNPKGLCVLCPNSNNSLLAFPGTHSGHVQIVDLANTEKPPVDIPAHEGALCCIALNLQGTRIATASEKVIQPYSLAKGTFHSNRGTDASLICLSSDHGTVHIFAAEDPKRNKQSSLASASFLPKYFSSKWSFSKFQVPSNSPCVCAFGTEPNSVIAICADGSYYKFLFNPKGECSRDVYAQFLEMTDEKI</sequence>
<evidence type="ECO:0000256" key="2">
    <source>
        <dbReference type="ARBA" id="ARBA00004371"/>
    </source>
</evidence>
<reference evidence="11" key="1">
    <citation type="submission" date="2025-08" db="UniProtKB">
        <authorList>
            <consortium name="Ensembl"/>
        </authorList>
    </citation>
    <scope>IDENTIFICATION</scope>
</reference>
<dbReference type="SUPFAM" id="SSF50978">
    <property type="entry name" value="WD40 repeat-like"/>
    <property type="match status" value="1"/>
</dbReference>
<dbReference type="GO" id="GO:0005764">
    <property type="term" value="C:lysosome"/>
    <property type="evidence" value="ECO:0007669"/>
    <property type="project" value="UniProtKB-SubCell"/>
</dbReference>
<dbReference type="Pfam" id="PF21032">
    <property type="entry name" value="PROPPIN"/>
    <property type="match status" value="1"/>
</dbReference>
<evidence type="ECO:0000256" key="1">
    <source>
        <dbReference type="ARBA" id="ARBA00004329"/>
    </source>
</evidence>
<evidence type="ECO:0000256" key="3">
    <source>
        <dbReference type="ARBA" id="ARBA00022574"/>
    </source>
</evidence>
<dbReference type="AlphaFoldDB" id="A0A673WS84"/>
<name>A0A673WS84_SALTR</name>
<keyword evidence="4" id="KW-0677">Repeat</keyword>
<evidence type="ECO:0000256" key="5">
    <source>
        <dbReference type="ARBA" id="ARBA00023006"/>
    </source>
</evidence>
<dbReference type="InterPro" id="IPR048720">
    <property type="entry name" value="PROPPIN"/>
</dbReference>
<keyword evidence="3" id="KW-0853">WD repeat</keyword>
<keyword evidence="5" id="KW-0072">Autophagy</keyword>
<dbReference type="Proteomes" id="UP000472277">
    <property type="component" value="Chromosome 2"/>
</dbReference>
<dbReference type="GO" id="GO:0008289">
    <property type="term" value="F:lipid binding"/>
    <property type="evidence" value="ECO:0007669"/>
    <property type="project" value="UniProtKB-KW"/>
</dbReference>
<dbReference type="InterPro" id="IPR036322">
    <property type="entry name" value="WD40_repeat_dom_sf"/>
</dbReference>
<evidence type="ECO:0000256" key="9">
    <source>
        <dbReference type="ARBA" id="ARBA00040656"/>
    </source>
</evidence>
<dbReference type="GO" id="GO:0000407">
    <property type="term" value="C:phagophore assembly site"/>
    <property type="evidence" value="ECO:0007669"/>
    <property type="project" value="UniProtKB-SubCell"/>
</dbReference>
<protein>
    <recommendedName>
        <fullName evidence="9">WD repeat domain phosphoinositide-interacting protein 3</fullName>
    </recommendedName>
    <alternativeName>
        <fullName evidence="10">WD repeat-containing protein 45B</fullName>
    </alternativeName>
</protein>
<evidence type="ECO:0000256" key="6">
    <source>
        <dbReference type="ARBA" id="ARBA00023121"/>
    </source>
</evidence>
<dbReference type="Gene3D" id="2.130.10.10">
    <property type="entry name" value="YVTN repeat-like/Quinoprotein amine dehydrogenase"/>
    <property type="match status" value="1"/>
</dbReference>
<comment type="subcellular location">
    <subcellularLocation>
        <location evidence="2">Lysosome</location>
    </subcellularLocation>
    <subcellularLocation>
        <location evidence="1">Preautophagosomal structure</location>
    </subcellularLocation>
</comment>
<evidence type="ECO:0000256" key="4">
    <source>
        <dbReference type="ARBA" id="ARBA00022737"/>
    </source>
</evidence>
<evidence type="ECO:0000313" key="12">
    <source>
        <dbReference type="Proteomes" id="UP000472277"/>
    </source>
</evidence>
<gene>
    <name evidence="11" type="primary">LOC115156219</name>
</gene>
<proteinExistence type="inferred from homology"/>
<keyword evidence="7" id="KW-0458">Lysosome</keyword>
<accession>A0A673WS84</accession>
<keyword evidence="12" id="KW-1185">Reference proteome</keyword>
<dbReference type="PANTHER" id="PTHR11227">
    <property type="entry name" value="WD-REPEAT PROTEIN INTERACTING WITH PHOSPHOINOSIDES WIPI -RELATED"/>
    <property type="match status" value="1"/>
</dbReference>
<reference evidence="11" key="2">
    <citation type="submission" date="2025-09" db="UniProtKB">
        <authorList>
            <consortium name="Ensembl"/>
        </authorList>
    </citation>
    <scope>IDENTIFICATION</scope>
</reference>
<dbReference type="InterPro" id="IPR015943">
    <property type="entry name" value="WD40/YVTN_repeat-like_dom_sf"/>
</dbReference>
<dbReference type="GeneTree" id="ENSGT00940000157510"/>
<organism evidence="11 12">
    <name type="scientific">Salmo trutta</name>
    <name type="common">Brown trout</name>
    <dbReference type="NCBI Taxonomy" id="8032"/>
    <lineage>
        <taxon>Eukaryota</taxon>
        <taxon>Metazoa</taxon>
        <taxon>Chordata</taxon>
        <taxon>Craniata</taxon>
        <taxon>Vertebrata</taxon>
        <taxon>Euteleostomi</taxon>
        <taxon>Actinopterygii</taxon>
        <taxon>Neopterygii</taxon>
        <taxon>Teleostei</taxon>
        <taxon>Protacanthopterygii</taxon>
        <taxon>Salmoniformes</taxon>
        <taxon>Salmonidae</taxon>
        <taxon>Salmoninae</taxon>
        <taxon>Salmo</taxon>
    </lineage>
</organism>
<dbReference type="Ensembl" id="ENSSTUT00000011643.1">
    <property type="protein sequence ID" value="ENSSTUP00000010961.1"/>
    <property type="gene ID" value="ENSSTUG00000005218.1"/>
</dbReference>
<evidence type="ECO:0000256" key="10">
    <source>
        <dbReference type="ARBA" id="ARBA00041573"/>
    </source>
</evidence>